<evidence type="ECO:0000313" key="3">
    <source>
        <dbReference type="EMBL" id="PSB35240.1"/>
    </source>
</evidence>
<accession>A0A2T1ER70</accession>
<protein>
    <submittedName>
        <fullName evidence="3">Uncharacterized protein</fullName>
    </submittedName>
</protein>
<evidence type="ECO:0000313" key="4">
    <source>
        <dbReference type="Proteomes" id="UP000239576"/>
    </source>
</evidence>
<feature type="transmembrane region" description="Helical" evidence="2">
    <location>
        <begin position="20"/>
        <end position="44"/>
    </location>
</feature>
<keyword evidence="2" id="KW-0472">Membrane</keyword>
<evidence type="ECO:0000256" key="1">
    <source>
        <dbReference type="SAM" id="MobiDB-lite"/>
    </source>
</evidence>
<feature type="region of interest" description="Disordered" evidence="1">
    <location>
        <begin position="67"/>
        <end position="221"/>
    </location>
</feature>
<dbReference type="EMBL" id="PVWK01000009">
    <property type="protein sequence ID" value="PSB35240.1"/>
    <property type="molecule type" value="Genomic_DNA"/>
</dbReference>
<reference evidence="4" key="1">
    <citation type="submission" date="2018-02" db="EMBL/GenBank/DDBJ databases">
        <authorList>
            <person name="Moore K."/>
            <person name="Momper L."/>
        </authorList>
    </citation>
    <scope>NUCLEOTIDE SEQUENCE [LARGE SCALE GENOMIC DNA]</scope>
    <source>
        <strain evidence="4">ULC18</strain>
    </source>
</reference>
<feature type="compositionally biased region" description="Polar residues" evidence="1">
    <location>
        <begin position="151"/>
        <end position="167"/>
    </location>
</feature>
<feature type="compositionally biased region" description="Polar residues" evidence="1">
    <location>
        <begin position="67"/>
        <end position="76"/>
    </location>
</feature>
<dbReference type="AlphaFoldDB" id="A0A2T1ER70"/>
<name>A0A2T1ER70_9CYAN</name>
<comment type="caution">
    <text evidence="3">The sequence shown here is derived from an EMBL/GenBank/DDBJ whole genome shotgun (WGS) entry which is preliminary data.</text>
</comment>
<feature type="compositionally biased region" description="Polar residues" evidence="1">
    <location>
        <begin position="84"/>
        <end position="105"/>
    </location>
</feature>
<reference evidence="3 4" key="2">
    <citation type="submission" date="2018-03" db="EMBL/GenBank/DDBJ databases">
        <title>The ancient ancestry and fast evolution of plastids.</title>
        <authorList>
            <person name="Moore K.R."/>
            <person name="Magnabosco C."/>
            <person name="Momper L."/>
            <person name="Gold D.A."/>
            <person name="Bosak T."/>
            <person name="Fournier G.P."/>
        </authorList>
    </citation>
    <scope>NUCLEOTIDE SEQUENCE [LARGE SCALE GENOMIC DNA]</scope>
    <source>
        <strain evidence="3 4">ULC18</strain>
    </source>
</reference>
<feature type="compositionally biased region" description="Pro residues" evidence="1">
    <location>
        <begin position="191"/>
        <end position="203"/>
    </location>
</feature>
<keyword evidence="2" id="KW-1133">Transmembrane helix</keyword>
<keyword evidence="2" id="KW-0812">Transmembrane</keyword>
<dbReference type="RefSeq" id="WP_106254482.1">
    <property type="nucleotide sequence ID" value="NZ_CAWNSW010000019.1"/>
</dbReference>
<feature type="compositionally biased region" description="Pro residues" evidence="1">
    <location>
        <begin position="139"/>
        <end position="150"/>
    </location>
</feature>
<keyword evidence="4" id="KW-1185">Reference proteome</keyword>
<proteinExistence type="predicted"/>
<evidence type="ECO:0000256" key="2">
    <source>
        <dbReference type="SAM" id="Phobius"/>
    </source>
</evidence>
<sequence length="346" mass="37365">MSPADQPQAIDWRRSTDPPTLWLSLALGSVLIHLVIFILVSVVLTRTAKVQLDAEPIAVEFVDPTTNPVQARSATPSRAIAARPSQTVPNASANRQAPLTTQIPQASLEPRRSVEQPIAPLPPVKRRPLPLRTRQPQPFRNPLPSQPDPAPNSTQPQPNPFRNSLPQQPDRRDLTQPQPAPSNPFQTGLPGAPPNPSGNPDPQPGGSQAPAESGTEIAQQPGGNRVAVVISNPRQPSVDRQQQPAKPKEQQKTVSIYYSGAIAQLPSRSMSIEVPLTIDSNGRVVDIGRASLLSPASSIDQEELDNIADQIFKTWEFEPAQNLSGDNAPLKPLLSNLTVDAQIQFP</sequence>
<dbReference type="OrthoDB" id="511366at2"/>
<organism evidence="3 4">
    <name type="scientific">Stenomitos frigidus ULC18</name>
    <dbReference type="NCBI Taxonomy" id="2107698"/>
    <lineage>
        <taxon>Bacteria</taxon>
        <taxon>Bacillati</taxon>
        <taxon>Cyanobacteriota</taxon>
        <taxon>Cyanophyceae</taxon>
        <taxon>Leptolyngbyales</taxon>
        <taxon>Leptolyngbyaceae</taxon>
        <taxon>Stenomitos</taxon>
    </lineage>
</organism>
<gene>
    <name evidence="3" type="ORF">C7B82_01140</name>
</gene>
<dbReference type="Proteomes" id="UP000239576">
    <property type="component" value="Unassembled WGS sequence"/>
</dbReference>